<reference evidence="1" key="2">
    <citation type="submission" date="2020-09" db="EMBL/GenBank/DDBJ databases">
        <authorList>
            <person name="Sun Q."/>
            <person name="Kim S."/>
        </authorList>
    </citation>
    <scope>NUCLEOTIDE SEQUENCE</scope>
    <source>
        <strain evidence="1">KCTC 23714</strain>
    </source>
</reference>
<evidence type="ECO:0000313" key="1">
    <source>
        <dbReference type="EMBL" id="GGW21717.1"/>
    </source>
</evidence>
<organism evidence="1 2">
    <name type="scientific">Gemmobacter lanyuensis</name>
    <dbReference type="NCBI Taxonomy" id="1054497"/>
    <lineage>
        <taxon>Bacteria</taxon>
        <taxon>Pseudomonadati</taxon>
        <taxon>Pseudomonadota</taxon>
        <taxon>Alphaproteobacteria</taxon>
        <taxon>Rhodobacterales</taxon>
        <taxon>Paracoccaceae</taxon>
        <taxon>Gemmobacter</taxon>
    </lineage>
</organism>
<dbReference type="AlphaFoldDB" id="A0A918INT7"/>
<evidence type="ECO:0000313" key="2">
    <source>
        <dbReference type="Proteomes" id="UP000628984"/>
    </source>
</evidence>
<sequence>MLGVVIWSCQTTGKAIIWCADHGDLAHFDGAGSMTGAVMVSAGDLVDVTLMRSSAVRRCARLELVEAGYMPEIADHLRTRPRAIAAA</sequence>
<protein>
    <submittedName>
        <fullName evidence="1">Uncharacterized protein</fullName>
    </submittedName>
</protein>
<dbReference type="Proteomes" id="UP000628984">
    <property type="component" value="Unassembled WGS sequence"/>
</dbReference>
<dbReference type="RefSeq" id="WP_189632069.1">
    <property type="nucleotide sequence ID" value="NZ_BMYQ01000001.1"/>
</dbReference>
<keyword evidence="2" id="KW-1185">Reference proteome</keyword>
<gene>
    <name evidence="1" type="ORF">GCM10011452_03430</name>
</gene>
<dbReference type="EMBL" id="BMYQ01000001">
    <property type="protein sequence ID" value="GGW21717.1"/>
    <property type="molecule type" value="Genomic_DNA"/>
</dbReference>
<proteinExistence type="predicted"/>
<comment type="caution">
    <text evidence="1">The sequence shown here is derived from an EMBL/GenBank/DDBJ whole genome shotgun (WGS) entry which is preliminary data.</text>
</comment>
<name>A0A918INT7_9RHOB</name>
<reference evidence="1" key="1">
    <citation type="journal article" date="2014" name="Int. J. Syst. Evol. Microbiol.">
        <title>Complete genome sequence of Corynebacterium casei LMG S-19264T (=DSM 44701T), isolated from a smear-ripened cheese.</title>
        <authorList>
            <consortium name="US DOE Joint Genome Institute (JGI-PGF)"/>
            <person name="Walter F."/>
            <person name="Albersmeier A."/>
            <person name="Kalinowski J."/>
            <person name="Ruckert C."/>
        </authorList>
    </citation>
    <scope>NUCLEOTIDE SEQUENCE</scope>
    <source>
        <strain evidence="1">KCTC 23714</strain>
    </source>
</reference>
<accession>A0A918INT7</accession>